<evidence type="ECO:0000256" key="1">
    <source>
        <dbReference type="ARBA" id="ARBA00000085"/>
    </source>
</evidence>
<evidence type="ECO:0000259" key="7">
    <source>
        <dbReference type="PROSITE" id="PS50113"/>
    </source>
</evidence>
<comment type="similarity">
    <text evidence="2">In the N-terminal section; belongs to the phytochrome family.</text>
</comment>
<dbReference type="SUPFAM" id="SSF55785">
    <property type="entry name" value="PYP-like sensor domain (PAS domain)"/>
    <property type="match status" value="2"/>
</dbReference>
<dbReference type="PROSITE" id="PS50046">
    <property type="entry name" value="PHYTOCHROME_2"/>
    <property type="match status" value="1"/>
</dbReference>
<comment type="catalytic activity">
    <reaction evidence="1">
        <text>ATP + protein L-histidine = ADP + protein N-phospho-L-histidine.</text>
        <dbReference type="EC" id="2.7.13.3"/>
    </reaction>
</comment>
<dbReference type="PANTHER" id="PTHR43547:SF2">
    <property type="entry name" value="HYBRID SIGNAL TRANSDUCTION HISTIDINE KINASE C"/>
    <property type="match status" value="1"/>
</dbReference>
<feature type="domain" description="Phytochrome chromophore attachment site" evidence="5">
    <location>
        <begin position="146"/>
        <end position="314"/>
    </location>
</feature>
<protein>
    <recommendedName>
        <fullName evidence="3">histidine kinase</fullName>
        <ecNumber evidence="3">2.7.13.3</ecNumber>
    </recommendedName>
</protein>
<dbReference type="GO" id="GO:0032259">
    <property type="term" value="P:methylation"/>
    <property type="evidence" value="ECO:0007669"/>
    <property type="project" value="UniProtKB-KW"/>
</dbReference>
<feature type="domain" description="PAC" evidence="7">
    <location>
        <begin position="410"/>
        <end position="462"/>
    </location>
</feature>
<dbReference type="InterPro" id="IPR036097">
    <property type="entry name" value="HisK_dim/P_sf"/>
</dbReference>
<keyword evidence="8" id="KW-0808">Transferase</keyword>
<dbReference type="InterPro" id="IPR003018">
    <property type="entry name" value="GAF"/>
</dbReference>
<proteinExistence type="inferred from homology"/>
<dbReference type="PROSITE" id="PS50109">
    <property type="entry name" value="HIS_KIN"/>
    <property type="match status" value="1"/>
</dbReference>
<evidence type="ECO:0000256" key="2">
    <source>
        <dbReference type="ARBA" id="ARBA00006402"/>
    </source>
</evidence>
<dbReference type="Gene3D" id="3.30.450.20">
    <property type="entry name" value="PAS domain"/>
    <property type="match status" value="2"/>
</dbReference>
<dbReference type="EC" id="2.7.13.3" evidence="3"/>
<dbReference type="InterPro" id="IPR029016">
    <property type="entry name" value="GAF-like_dom_sf"/>
</dbReference>
<dbReference type="SUPFAM" id="SSF55874">
    <property type="entry name" value="ATPase domain of HSP90 chaperone/DNA topoisomerase II/histidine kinase"/>
    <property type="match status" value="1"/>
</dbReference>
<accession>A0A6J4Q2W0</accession>
<dbReference type="SMART" id="SM00086">
    <property type="entry name" value="PAC"/>
    <property type="match status" value="2"/>
</dbReference>
<dbReference type="InterPro" id="IPR036890">
    <property type="entry name" value="HATPase_C_sf"/>
</dbReference>
<dbReference type="InterPro" id="IPR016132">
    <property type="entry name" value="Phyto_chromo_attachment"/>
</dbReference>
<dbReference type="GO" id="GO:0008168">
    <property type="term" value="F:methyltransferase activity"/>
    <property type="evidence" value="ECO:0007669"/>
    <property type="project" value="UniProtKB-KW"/>
</dbReference>
<dbReference type="Pfam" id="PF08448">
    <property type="entry name" value="PAS_4"/>
    <property type="match status" value="1"/>
</dbReference>
<dbReference type="InterPro" id="IPR003594">
    <property type="entry name" value="HATPase_dom"/>
</dbReference>
<dbReference type="CDD" id="cd00082">
    <property type="entry name" value="HisKA"/>
    <property type="match status" value="1"/>
</dbReference>
<evidence type="ECO:0000256" key="3">
    <source>
        <dbReference type="ARBA" id="ARBA00012438"/>
    </source>
</evidence>
<feature type="non-terminal residue" evidence="8">
    <location>
        <position position="671"/>
    </location>
</feature>
<name>A0A6J4Q2W0_9BURK</name>
<dbReference type="SMART" id="SM00387">
    <property type="entry name" value="HATPase_c"/>
    <property type="match status" value="1"/>
</dbReference>
<dbReference type="InterPro" id="IPR003661">
    <property type="entry name" value="HisK_dim/P_dom"/>
</dbReference>
<dbReference type="PRINTS" id="PR00344">
    <property type="entry name" value="BCTRLSENSOR"/>
</dbReference>
<dbReference type="PROSITE" id="PS50113">
    <property type="entry name" value="PAC"/>
    <property type="match status" value="1"/>
</dbReference>
<evidence type="ECO:0000256" key="4">
    <source>
        <dbReference type="ARBA" id="ARBA00022553"/>
    </source>
</evidence>
<dbReference type="CDD" id="cd00075">
    <property type="entry name" value="HATPase"/>
    <property type="match status" value="1"/>
</dbReference>
<dbReference type="InterPro" id="IPR004358">
    <property type="entry name" value="Sig_transdc_His_kin-like_C"/>
</dbReference>
<evidence type="ECO:0000259" key="6">
    <source>
        <dbReference type="PROSITE" id="PS50109"/>
    </source>
</evidence>
<dbReference type="InterPro" id="IPR000700">
    <property type="entry name" value="PAS-assoc_C"/>
</dbReference>
<dbReference type="InterPro" id="IPR013656">
    <property type="entry name" value="PAS_4"/>
</dbReference>
<dbReference type="EMBL" id="CADCUX010000533">
    <property type="protein sequence ID" value="CAA9428801.1"/>
    <property type="molecule type" value="Genomic_DNA"/>
</dbReference>
<reference evidence="8" key="1">
    <citation type="submission" date="2020-02" db="EMBL/GenBank/DDBJ databases">
        <authorList>
            <person name="Meier V. D."/>
        </authorList>
    </citation>
    <scope>NUCLEOTIDE SEQUENCE</scope>
    <source>
        <strain evidence="8">AVDCRST_MAG51</strain>
    </source>
</reference>
<dbReference type="SMART" id="SM00065">
    <property type="entry name" value="GAF"/>
    <property type="match status" value="1"/>
</dbReference>
<dbReference type="NCBIfam" id="TIGR00229">
    <property type="entry name" value="sensory_box"/>
    <property type="match status" value="1"/>
</dbReference>
<evidence type="ECO:0000313" key="8">
    <source>
        <dbReference type="EMBL" id="CAA9428801.1"/>
    </source>
</evidence>
<feature type="non-terminal residue" evidence="8">
    <location>
        <position position="1"/>
    </location>
</feature>
<keyword evidence="8" id="KW-0489">Methyltransferase</keyword>
<dbReference type="SMART" id="SM00388">
    <property type="entry name" value="HisKA"/>
    <property type="match status" value="1"/>
</dbReference>
<sequence>TGLAVPAFLQGDGALRALFRSRDWSATPLGPAGQWPQELATVVDLMLNAGHPAAVIWGPKHTFLYNDAYASILGGLHPAALGQAFPQVWPDIWPQLRPAVEAAMAGRTASLENMPLTIAPGGVFEERWFTSSYSPVRDRQGRVLGLFKVRSDTSSRVLDERRLAFQLALADRLRPLSSPEAIVAAASEMLGQHLGASRLVYAEIDDPQGSFVIRHEWLQPGTGSIAGRVHRLDDFGPEAMVLLRGGEPMVVDDVTADPRTRAHADSYAGIGVRANLAVPLVKAGALVVALSVHCAQPRHWTEPDVRLVQEVAERTWLAVEAAASEATLRETQAWMSAMFDSLPVGVGVFDTTGAAKLTNHAMRRYLPTGRLPSTDAERISRWRFAAPDGGLVQPRNFPGARAARGERVVPGLEALYKGDDGQEIWTEVAAVPIRDRQGRVTGQVSVVHEIDALKRTETEQRRLAADLAESNRRQSEFLAVLAHELRNPLAPILTGLELMRLRPDNVETATRVRNIVERQTRQMVHLIDDLLDIARVTSGKIEIRRRLVDLHTAVATAVETSLPVIEKAGHQLSVQRHDGALAVSADPTRLAQIVGNLLSNAAKFTAPGGRIRLMVEKDGDQAIVSVTDNGMGIPAESLSSIFEMFSQVERDTDGARGGLGIGLALVRQLVS</sequence>
<dbReference type="InterPro" id="IPR000014">
    <property type="entry name" value="PAS"/>
</dbReference>
<gene>
    <name evidence="8" type="ORF">AVDCRST_MAG51-2480</name>
</gene>
<dbReference type="Pfam" id="PF01590">
    <property type="entry name" value="GAF"/>
    <property type="match status" value="1"/>
</dbReference>
<feature type="domain" description="Histidine kinase" evidence="6">
    <location>
        <begin position="480"/>
        <end position="671"/>
    </location>
</feature>
<organism evidence="8">
    <name type="scientific">uncultured Ramlibacter sp</name>
    <dbReference type="NCBI Taxonomy" id="260755"/>
    <lineage>
        <taxon>Bacteria</taxon>
        <taxon>Pseudomonadati</taxon>
        <taxon>Pseudomonadota</taxon>
        <taxon>Betaproteobacteria</taxon>
        <taxon>Burkholderiales</taxon>
        <taxon>Comamonadaceae</taxon>
        <taxon>Ramlibacter</taxon>
        <taxon>environmental samples</taxon>
    </lineage>
</organism>
<evidence type="ECO:0000259" key="5">
    <source>
        <dbReference type="PROSITE" id="PS50046"/>
    </source>
</evidence>
<dbReference type="SUPFAM" id="SSF55781">
    <property type="entry name" value="GAF domain-like"/>
    <property type="match status" value="1"/>
</dbReference>
<dbReference type="InterPro" id="IPR005467">
    <property type="entry name" value="His_kinase_dom"/>
</dbReference>
<dbReference type="AlphaFoldDB" id="A0A6J4Q2W0"/>
<dbReference type="PANTHER" id="PTHR43547">
    <property type="entry name" value="TWO-COMPONENT HISTIDINE KINASE"/>
    <property type="match status" value="1"/>
</dbReference>
<dbReference type="GO" id="GO:0000155">
    <property type="term" value="F:phosphorelay sensor kinase activity"/>
    <property type="evidence" value="ECO:0007669"/>
    <property type="project" value="InterPro"/>
</dbReference>
<dbReference type="Gene3D" id="3.30.450.40">
    <property type="match status" value="1"/>
</dbReference>
<keyword evidence="4" id="KW-0597">Phosphoprotein</keyword>
<dbReference type="Pfam" id="PF02518">
    <property type="entry name" value="HATPase_c"/>
    <property type="match status" value="1"/>
</dbReference>
<dbReference type="Pfam" id="PF00512">
    <property type="entry name" value="HisKA"/>
    <property type="match status" value="1"/>
</dbReference>
<dbReference type="InterPro" id="IPR035965">
    <property type="entry name" value="PAS-like_dom_sf"/>
</dbReference>
<dbReference type="SUPFAM" id="SSF47384">
    <property type="entry name" value="Homodimeric domain of signal transducing histidine kinase"/>
    <property type="match status" value="1"/>
</dbReference>
<dbReference type="Gene3D" id="1.10.287.130">
    <property type="match status" value="1"/>
</dbReference>
<dbReference type="InterPro" id="IPR001610">
    <property type="entry name" value="PAC"/>
</dbReference>
<dbReference type="Gene3D" id="3.30.565.10">
    <property type="entry name" value="Histidine kinase-like ATPase, C-terminal domain"/>
    <property type="match status" value="1"/>
</dbReference>